<evidence type="ECO:0000313" key="3">
    <source>
        <dbReference type="Proteomes" id="UP001203207"/>
    </source>
</evidence>
<keyword evidence="3" id="KW-1185">Reference proteome</keyword>
<dbReference type="RefSeq" id="WP_250585199.1">
    <property type="nucleotide sequence ID" value="NZ_JAKRVX010000006.1"/>
</dbReference>
<evidence type="ECO:0000256" key="1">
    <source>
        <dbReference type="SAM" id="MobiDB-lite"/>
    </source>
</evidence>
<accession>A0AAE3G086</accession>
<dbReference type="Proteomes" id="UP001203207">
    <property type="component" value="Unassembled WGS sequence"/>
</dbReference>
<gene>
    <name evidence="2" type="ORF">AArcSt2_12795</name>
</gene>
<sequence>MNNIRRAVILAALTVAIFAIAFGGGYTVALFTAEQTVEGTFKTAESFEEITPEPPETTPAPEETTPEPPETTPTPEETTPKPPETTPAPEETTPEPPETTPTPEEATEDPQEPNGEQTSNYISHNVVS</sequence>
<proteinExistence type="predicted"/>
<organism evidence="2 3">
    <name type="scientific">Natronocalculus amylovorans</name>
    <dbReference type="NCBI Taxonomy" id="2917812"/>
    <lineage>
        <taxon>Archaea</taxon>
        <taxon>Methanobacteriati</taxon>
        <taxon>Methanobacteriota</taxon>
        <taxon>Stenosarchaea group</taxon>
        <taxon>Halobacteria</taxon>
        <taxon>Halobacteriales</taxon>
        <taxon>Haloferacaceae</taxon>
        <taxon>Natronocalculus</taxon>
    </lineage>
</organism>
<comment type="caution">
    <text evidence="2">The sequence shown here is derived from an EMBL/GenBank/DDBJ whole genome shotgun (WGS) entry which is preliminary data.</text>
</comment>
<dbReference type="PRINTS" id="PR01217">
    <property type="entry name" value="PRICHEXTENSN"/>
</dbReference>
<protein>
    <submittedName>
        <fullName evidence="2">Uncharacterized protein</fullName>
    </submittedName>
</protein>
<dbReference type="AlphaFoldDB" id="A0AAE3G086"/>
<evidence type="ECO:0000313" key="2">
    <source>
        <dbReference type="EMBL" id="MCL9817819.1"/>
    </source>
</evidence>
<feature type="compositionally biased region" description="Polar residues" evidence="1">
    <location>
        <begin position="114"/>
        <end position="128"/>
    </location>
</feature>
<reference evidence="2" key="1">
    <citation type="journal article" date="2022" name="Syst. Appl. Microbiol.">
        <title>Natronocalculus amylovorans gen. nov., sp. nov., and Natranaeroarchaeum aerophilus sp. nov., dominant culturable amylolytic natronoarchaea from hypersaline soda lakes in southwestern Siberia.</title>
        <authorList>
            <person name="Sorokin D.Y."/>
            <person name="Elcheninov A.G."/>
            <person name="Khizhniak T.V."/>
            <person name="Koenen M."/>
            <person name="Bale N.J."/>
            <person name="Damste J.S.S."/>
            <person name="Kublanov I.V."/>
        </authorList>
    </citation>
    <scope>NUCLEOTIDE SEQUENCE</scope>
    <source>
        <strain evidence="2">AArc-St2</strain>
    </source>
</reference>
<feature type="region of interest" description="Disordered" evidence="1">
    <location>
        <begin position="41"/>
        <end position="128"/>
    </location>
</feature>
<reference evidence="2" key="2">
    <citation type="submission" date="2022-02" db="EMBL/GenBank/DDBJ databases">
        <authorList>
            <person name="Elcheninov A.G."/>
            <person name="Sorokin D.Y."/>
            <person name="Kublanov I.V."/>
        </authorList>
    </citation>
    <scope>NUCLEOTIDE SEQUENCE</scope>
    <source>
        <strain evidence="2">AArc-St2</strain>
    </source>
</reference>
<name>A0AAE3G086_9EURY</name>
<dbReference type="EMBL" id="JAKRVX010000006">
    <property type="protein sequence ID" value="MCL9817819.1"/>
    <property type="molecule type" value="Genomic_DNA"/>
</dbReference>